<keyword evidence="1 3" id="KW-0560">Oxidoreductase</keyword>
<dbReference type="PANTHER" id="PTHR42949:SF3">
    <property type="entry name" value="ANAEROBIC GLYCEROL-3-PHOSPHATE DEHYDROGENASE SUBUNIT B"/>
    <property type="match status" value="1"/>
</dbReference>
<dbReference type="GO" id="GO:0016491">
    <property type="term" value="F:oxidoreductase activity"/>
    <property type="evidence" value="ECO:0007669"/>
    <property type="project" value="UniProtKB-KW"/>
</dbReference>
<dbReference type="InterPro" id="IPR023753">
    <property type="entry name" value="FAD/NAD-binding_dom"/>
</dbReference>
<dbReference type="Pfam" id="PF07992">
    <property type="entry name" value="Pyr_redox_2"/>
    <property type="match status" value="1"/>
</dbReference>
<dbReference type="Proteomes" id="UP001238334">
    <property type="component" value="Chromosome"/>
</dbReference>
<feature type="domain" description="FAD/NAD(P)-binding" evidence="2">
    <location>
        <begin position="6"/>
        <end position="295"/>
    </location>
</feature>
<gene>
    <name evidence="3" type="ORF">QPJ95_10775</name>
</gene>
<organism evidence="3 4">
    <name type="scientific">Parasedimentitalea psychrophila</name>
    <dbReference type="NCBI Taxonomy" id="2997337"/>
    <lineage>
        <taxon>Bacteria</taxon>
        <taxon>Pseudomonadati</taxon>
        <taxon>Pseudomonadota</taxon>
        <taxon>Alphaproteobacteria</taxon>
        <taxon>Rhodobacterales</taxon>
        <taxon>Paracoccaceae</taxon>
        <taxon>Parasedimentitalea</taxon>
    </lineage>
</organism>
<evidence type="ECO:0000313" key="3">
    <source>
        <dbReference type="EMBL" id="WIY27347.1"/>
    </source>
</evidence>
<name>A0A9Y2P4W3_9RHOB</name>
<reference evidence="3 4" key="1">
    <citation type="submission" date="2023-06" db="EMBL/GenBank/DDBJ databases">
        <title>Parasedimentitalea psychrophila sp. nov., a psychrophilic bacterium isolated from deep-sea sediment.</title>
        <authorList>
            <person name="Li A."/>
        </authorList>
    </citation>
    <scope>NUCLEOTIDE SEQUENCE [LARGE SCALE GENOMIC DNA]</scope>
    <source>
        <strain evidence="3 4">QS115</strain>
    </source>
</reference>
<proteinExistence type="predicted"/>
<dbReference type="SUPFAM" id="SSF51905">
    <property type="entry name" value="FAD/NAD(P)-binding domain"/>
    <property type="match status" value="1"/>
</dbReference>
<dbReference type="PANTHER" id="PTHR42949">
    <property type="entry name" value="ANAEROBIC GLYCEROL-3-PHOSPHATE DEHYDROGENASE SUBUNIT B"/>
    <property type="match status" value="1"/>
</dbReference>
<dbReference type="AlphaFoldDB" id="A0A9Y2P4W3"/>
<keyword evidence="4" id="KW-1185">Reference proteome</keyword>
<evidence type="ECO:0000313" key="4">
    <source>
        <dbReference type="Proteomes" id="UP001238334"/>
    </source>
</evidence>
<evidence type="ECO:0000259" key="2">
    <source>
        <dbReference type="Pfam" id="PF07992"/>
    </source>
</evidence>
<evidence type="ECO:0000256" key="1">
    <source>
        <dbReference type="ARBA" id="ARBA00023002"/>
    </source>
</evidence>
<dbReference type="PRINTS" id="PR00419">
    <property type="entry name" value="ADXRDTASE"/>
</dbReference>
<dbReference type="InterPro" id="IPR051691">
    <property type="entry name" value="Metab_Enz_Cyan_OpOx_G3PDH"/>
</dbReference>
<dbReference type="Gene3D" id="3.50.50.60">
    <property type="entry name" value="FAD/NAD(P)-binding domain"/>
    <property type="match status" value="2"/>
</dbReference>
<protein>
    <submittedName>
        <fullName evidence="3">FAD/NAD(P)-binding oxidoreductase</fullName>
        <ecNumber evidence="3">1.-.-.-</ecNumber>
    </submittedName>
</protein>
<accession>A0A9Y2P4W3</accession>
<dbReference type="EC" id="1.-.-.-" evidence="3"/>
<sequence>MTDQIDVAIIGSGPSSLSAAIELKALGIARVVVLERDPEAGGIPRHCGHPPFGIREFKRVLTGPQYARKLVATARLVGVEIRTSTTVVEARPDGKLLLATKDGVAEIAPRRVIYATGVRETPRSCRFITGPRPLGVVNTGALQSTVYLQDRTPFERPVIIGTELVSFSAIMTCRHAGIKPVAMIEANEGVTARWPTGLFPRIVGVPLHLGTRLSAILGNRSVTGVEVVDRAGNHRVINCDGVILSGQFTPEVALARCGHLAVDAATKGPVVDQYGRCSDPCYFATGNVLRPVETAGWSWNEGRQTARWVAADLAGDLAPVGAEIEVVAADPVIRYVVPQRLSLAAGSAGMKHLQLRVTRRAKGTLVAMCGDQTLWKMPLNARPERRILVPVGKFTAAGKPVKIELKFIAE</sequence>
<dbReference type="KEGG" id="ppso:QPJ95_10775"/>
<dbReference type="RefSeq" id="WP_270920507.1">
    <property type="nucleotide sequence ID" value="NZ_CP127247.1"/>
</dbReference>
<dbReference type="InterPro" id="IPR036188">
    <property type="entry name" value="FAD/NAD-bd_sf"/>
</dbReference>
<dbReference type="EMBL" id="CP127247">
    <property type="protein sequence ID" value="WIY27347.1"/>
    <property type="molecule type" value="Genomic_DNA"/>
</dbReference>